<evidence type="ECO:0000313" key="1">
    <source>
        <dbReference type="EMBL" id="SEH67092.1"/>
    </source>
</evidence>
<accession>A0A1H6K6H9</accession>
<gene>
    <name evidence="1" type="ORF">BAZSYMA_ACONTIG03627_2</name>
</gene>
<sequence length="38" mass="4209">MNQQAVLIFTVPRGLILSKPPTQQPFYQTVAILILVAV</sequence>
<dbReference type="Proteomes" id="UP000198988">
    <property type="component" value="Unassembled WGS sequence"/>
</dbReference>
<dbReference type="AlphaFoldDB" id="A0A1H6K6H9"/>
<proteinExistence type="predicted"/>
<evidence type="ECO:0000313" key="2">
    <source>
        <dbReference type="Proteomes" id="UP000198988"/>
    </source>
</evidence>
<reference evidence="2" key="1">
    <citation type="submission" date="2016-06" db="EMBL/GenBank/DDBJ databases">
        <authorList>
            <person name="Petersen J."/>
            <person name="Sayavedra L."/>
        </authorList>
    </citation>
    <scope>NUCLEOTIDE SEQUENCE [LARGE SCALE GENOMIC DNA]</scope>
    <source>
        <strain evidence="2">BazSymA</strain>
    </source>
</reference>
<organism evidence="1 2">
    <name type="scientific">Bathymodiolus azoricus thioautotrophic gill symbiont</name>
    <dbReference type="NCBI Taxonomy" id="235205"/>
    <lineage>
        <taxon>Bacteria</taxon>
        <taxon>Pseudomonadati</taxon>
        <taxon>Pseudomonadota</taxon>
        <taxon>Gammaproteobacteria</taxon>
        <taxon>sulfur-oxidizing symbionts</taxon>
    </lineage>
</organism>
<dbReference type="EMBL" id="CDSC02000091">
    <property type="protein sequence ID" value="SEH67092.1"/>
    <property type="molecule type" value="Genomic_DNA"/>
</dbReference>
<name>A0A1H6K6H9_9GAMM</name>
<protein>
    <submittedName>
        <fullName evidence="1">Uncharacterized protein</fullName>
    </submittedName>
</protein>